<comment type="similarity">
    <text evidence="1">Belongs to the UPF0053 family.</text>
</comment>
<dbReference type="GO" id="GO:0005886">
    <property type="term" value="C:plasma membrane"/>
    <property type="evidence" value="ECO:0007669"/>
    <property type="project" value="TreeGrafter"/>
</dbReference>
<dbReference type="InterPro" id="IPR044751">
    <property type="entry name" value="Ion_transp-like_CBS"/>
</dbReference>
<dbReference type="InterPro" id="IPR005170">
    <property type="entry name" value="Transptr-assoc_dom"/>
</dbReference>
<dbReference type="FunFam" id="3.10.580.10:FF:000002">
    <property type="entry name" value="Magnesium/cobalt efflux protein CorC"/>
    <property type="match status" value="1"/>
</dbReference>
<dbReference type="PANTHER" id="PTHR22777:SF27">
    <property type="entry name" value="MAGNESIUM AND COBALT EFFLUX PROTEIN CORC"/>
    <property type="match status" value="1"/>
</dbReference>
<evidence type="ECO:0000256" key="6">
    <source>
        <dbReference type="ARBA" id="ARBA00023285"/>
    </source>
</evidence>
<evidence type="ECO:0000313" key="11">
    <source>
        <dbReference type="EMBL" id="VFJ97059.1"/>
    </source>
</evidence>
<dbReference type="InterPro" id="IPR036318">
    <property type="entry name" value="FAD-bd_PCMH-like_sf"/>
</dbReference>
<feature type="domain" description="CBS" evidence="10">
    <location>
        <begin position="162"/>
        <end position="219"/>
    </location>
</feature>
<dbReference type="Gene3D" id="3.30.465.10">
    <property type="match status" value="1"/>
</dbReference>
<evidence type="ECO:0000256" key="1">
    <source>
        <dbReference type="ARBA" id="ARBA00006337"/>
    </source>
</evidence>
<keyword evidence="5 9" id="KW-0129">CBS domain</keyword>
<dbReference type="SUPFAM" id="SSF54631">
    <property type="entry name" value="CBS-domain pair"/>
    <property type="match status" value="1"/>
</dbReference>
<organism evidence="12">
    <name type="scientific">Candidatus Kentrum eta</name>
    <dbReference type="NCBI Taxonomy" id="2126337"/>
    <lineage>
        <taxon>Bacteria</taxon>
        <taxon>Pseudomonadati</taxon>
        <taxon>Pseudomonadota</taxon>
        <taxon>Gammaproteobacteria</taxon>
        <taxon>Candidatus Kentrum</taxon>
    </lineage>
</organism>
<proteinExistence type="inferred from homology"/>
<evidence type="ECO:0000256" key="8">
    <source>
        <dbReference type="ARBA" id="ARBA00040729"/>
    </source>
</evidence>
<evidence type="ECO:0000256" key="5">
    <source>
        <dbReference type="ARBA" id="ARBA00023122"/>
    </source>
</evidence>
<protein>
    <recommendedName>
        <fullName evidence="8">Magnesium and cobalt efflux protein CorC</fullName>
    </recommendedName>
</protein>
<evidence type="ECO:0000256" key="9">
    <source>
        <dbReference type="PROSITE-ProRule" id="PRU00703"/>
    </source>
</evidence>
<evidence type="ECO:0000259" key="10">
    <source>
        <dbReference type="PROSITE" id="PS51371"/>
    </source>
</evidence>
<dbReference type="EMBL" id="CAADFI010000116">
    <property type="protein sequence ID" value="VFJ97660.1"/>
    <property type="molecule type" value="Genomic_DNA"/>
</dbReference>
<evidence type="ECO:0000313" key="13">
    <source>
        <dbReference type="EMBL" id="VFK02922.1"/>
    </source>
</evidence>
<dbReference type="PROSITE" id="PS51371">
    <property type="entry name" value="CBS"/>
    <property type="match status" value="2"/>
</dbReference>
<evidence type="ECO:0000256" key="2">
    <source>
        <dbReference type="ARBA" id="ARBA00022448"/>
    </source>
</evidence>
<dbReference type="SUPFAM" id="SSF56176">
    <property type="entry name" value="FAD-binding/transporter-associated domain-like"/>
    <property type="match status" value="1"/>
</dbReference>
<dbReference type="Pfam" id="PF03471">
    <property type="entry name" value="CorC_HlyC"/>
    <property type="match status" value="1"/>
</dbReference>
<evidence type="ECO:0000313" key="12">
    <source>
        <dbReference type="EMBL" id="VFJ97660.1"/>
    </source>
</evidence>
<keyword evidence="2" id="KW-0813">Transport</keyword>
<dbReference type="SMART" id="SM00116">
    <property type="entry name" value="CBS"/>
    <property type="match status" value="2"/>
</dbReference>
<dbReference type="Pfam" id="PF21917">
    <property type="entry name" value="NMB0537_N"/>
    <property type="match status" value="1"/>
</dbReference>
<dbReference type="Gene3D" id="3.10.580.10">
    <property type="entry name" value="CBS-domain"/>
    <property type="match status" value="1"/>
</dbReference>
<keyword evidence="3" id="KW-0677">Repeat</keyword>
<dbReference type="InterPro" id="IPR054115">
    <property type="entry name" value="CorC_N"/>
</dbReference>
<evidence type="ECO:0000256" key="7">
    <source>
        <dbReference type="ARBA" id="ARBA00037273"/>
    </source>
</evidence>
<dbReference type="SMART" id="SM01091">
    <property type="entry name" value="CorC_HlyC"/>
    <property type="match status" value="1"/>
</dbReference>
<feature type="domain" description="CBS" evidence="10">
    <location>
        <begin position="96"/>
        <end position="157"/>
    </location>
</feature>
<keyword evidence="4" id="KW-0460">Magnesium</keyword>
<keyword evidence="6" id="KW-0170">Cobalt</keyword>
<gene>
    <name evidence="11" type="ORF">BECKH772A_GA0070896_101145</name>
    <name evidence="12" type="ORF">BECKH772B_GA0070898_101165</name>
    <name evidence="13" type="ORF">BECKH772C_GA0070978_101085</name>
</gene>
<dbReference type="GO" id="GO:0050660">
    <property type="term" value="F:flavin adenine dinucleotide binding"/>
    <property type="evidence" value="ECO:0007669"/>
    <property type="project" value="InterPro"/>
</dbReference>
<accession>A0A450UYN9</accession>
<comment type="function">
    <text evidence="7">Plays a role in the transport of magnesium and cobalt ions.</text>
</comment>
<sequence length="306" mass="34828">MMNDDRSDPESGNPSWFRRLKKTLWTSITGVLNKTTQKLSRRILASTGAGWEEPHDRDQLIAVLRDAESRALFDAETLGMIEGVLQVTELQVRHIMVPRARMVVVEGARSPEEFIPIITDSAHSRFPIIGDNRDEVQGILLAKDLLNHFGGDDGRKFDIRDIMRPAVFVPESKRLNVLLREFRTNRNHMAIVVDEYGGISGLVTIEDVLEQIVGEIDDEHDIDDTWYIRPHSEHEYTVKALTPIEEFNEYFHTAFSDRAFDTIGGLVVSAFGYLPRRGEAKDVEGFTFTVFQTNKRGVSLFKLRSP</sequence>
<dbReference type="InterPro" id="IPR046342">
    <property type="entry name" value="CBS_dom_sf"/>
</dbReference>
<dbReference type="CDD" id="cd04590">
    <property type="entry name" value="CBS_pair_CorC_HlyC_assoc"/>
    <property type="match status" value="1"/>
</dbReference>
<evidence type="ECO:0000256" key="4">
    <source>
        <dbReference type="ARBA" id="ARBA00022842"/>
    </source>
</evidence>
<dbReference type="Pfam" id="PF00571">
    <property type="entry name" value="CBS"/>
    <property type="match status" value="2"/>
</dbReference>
<name>A0A450UYN9_9GAMM</name>
<dbReference type="AlphaFoldDB" id="A0A450UYN9"/>
<reference evidence="12" key="1">
    <citation type="submission" date="2019-02" db="EMBL/GenBank/DDBJ databases">
        <authorList>
            <person name="Gruber-Vodicka R. H."/>
            <person name="Seah K. B. B."/>
        </authorList>
    </citation>
    <scope>NUCLEOTIDE SEQUENCE</scope>
    <source>
        <strain evidence="13">BECK_SA2B12</strain>
        <strain evidence="11">BECK_SA2B15</strain>
        <strain evidence="12">BECK_SA2B20</strain>
    </source>
</reference>
<dbReference type="InterPro" id="IPR000644">
    <property type="entry name" value="CBS_dom"/>
</dbReference>
<evidence type="ECO:0000256" key="3">
    <source>
        <dbReference type="ARBA" id="ARBA00022737"/>
    </source>
</evidence>
<dbReference type="PANTHER" id="PTHR22777">
    <property type="entry name" value="HEMOLYSIN-RELATED"/>
    <property type="match status" value="1"/>
</dbReference>
<dbReference type="InterPro" id="IPR016169">
    <property type="entry name" value="FAD-bd_PCMH_sub2"/>
</dbReference>
<dbReference type="EMBL" id="CAADFG010000114">
    <property type="protein sequence ID" value="VFJ97059.1"/>
    <property type="molecule type" value="Genomic_DNA"/>
</dbReference>
<dbReference type="EMBL" id="CAADFJ010000108">
    <property type="protein sequence ID" value="VFK02922.1"/>
    <property type="molecule type" value="Genomic_DNA"/>
</dbReference>